<dbReference type="KEGG" id="bpw:WESB_2537"/>
<evidence type="ECO:0000313" key="1">
    <source>
        <dbReference type="EMBL" id="CCG57999.1"/>
    </source>
</evidence>
<reference evidence="1 2" key="1">
    <citation type="journal article" date="2012" name="BMC Genomics">
        <title>Comparative genomics of Brachyspira pilosicoli strains: genome rearrangements, reductions and correlation of genetic compliment with phenotypic diversity.</title>
        <authorList>
            <person name="Mappley L.J."/>
            <person name="Black M.L."/>
            <person name="Abuoun M."/>
            <person name="Darby A.C."/>
            <person name="Woodward M.J."/>
            <person name="Parkhill J."/>
            <person name="Turner A.K."/>
            <person name="Bellgard M.I."/>
            <person name="La T."/>
            <person name="Phillips N.D."/>
            <person name="La Ragione R.M."/>
            <person name="Hampson D.J."/>
        </authorList>
    </citation>
    <scope>NUCLEOTIDE SEQUENCE [LARGE SCALE GENOMIC DNA]</scope>
    <source>
        <strain evidence="1">WesB</strain>
    </source>
</reference>
<sequence>MIVSRKDCYIQNKNNMPLFFNYLFRRNDFYYWLPPPPYTRWEERGTYIKINDNIYAEGAYKTFSSYEFTINKRGGESGKITFNYPVDYIKINDRVEYYLKGKLKFVGFVEYIDGASKELSIIPAWGKLNYQYFAGDSIEEAEQPARKIVFDMKPKIEAIGIIWKDENITIEENTFKLKTNYSGKSIIEILEEVEDLMSSNWCFGVDFNNEFYFKEIDDKPKKTINYFENHFSESEYELDTSNLVTRYICKIKSNNGDTSGTRTLPVIVGSEEALKYPPISLEQEIGIKVDTYEADAYYSKEQYDLVYERAYKLLNNQIKSEVVKLKNINFNNIDIDFNEAVKIIMKPENNYYNDTSFEEPVFAS</sequence>
<evidence type="ECO:0000313" key="2">
    <source>
        <dbReference type="Proteomes" id="UP000003759"/>
    </source>
</evidence>
<dbReference type="PATRIC" id="fig|1161918.5.peg.2097"/>
<organism evidence="1 2">
    <name type="scientific">Brachyspira pilosicoli WesB</name>
    <dbReference type="NCBI Taxonomy" id="1161918"/>
    <lineage>
        <taxon>Bacteria</taxon>
        <taxon>Pseudomonadati</taxon>
        <taxon>Spirochaetota</taxon>
        <taxon>Spirochaetia</taxon>
        <taxon>Brachyspirales</taxon>
        <taxon>Brachyspiraceae</taxon>
        <taxon>Brachyspira</taxon>
    </lineage>
</organism>
<protein>
    <submittedName>
        <fullName evidence="1">Uncharacterized protein</fullName>
    </submittedName>
</protein>
<dbReference type="RefSeq" id="WP_014934050.1">
    <property type="nucleotide sequence ID" value="NC_018604.1"/>
</dbReference>
<dbReference type="Proteomes" id="UP000003759">
    <property type="component" value="Chromosome"/>
</dbReference>
<dbReference type="EMBL" id="HE793032">
    <property type="protein sequence ID" value="CCG57999.1"/>
    <property type="molecule type" value="Genomic_DNA"/>
</dbReference>
<dbReference type="HOGENOM" id="CLU_760056_0_0_12"/>
<proteinExistence type="predicted"/>
<dbReference type="AlphaFoldDB" id="K0JLQ5"/>
<accession>K0JLQ5</accession>
<gene>
    <name evidence="1" type="ORF">WESB_2537</name>
</gene>
<name>K0JLQ5_BRAPL</name>